<name>K1V8N4_9ZZZZ</name>
<sequence length="101" mass="11367">MLTTTMVLGLTPCIPCVKQVKAESSWKLVWSDEFDGDSLNTNVWTRETGGSDGGGWGNNELQYYTDRTENSYVSDGTLKIVAKRENYSNCRFTSARLKTDR</sequence>
<dbReference type="AlphaFoldDB" id="K1V8N4"/>
<dbReference type="Gene3D" id="2.60.120.200">
    <property type="match status" value="1"/>
</dbReference>
<protein>
    <submittedName>
        <fullName evidence="2">Glycoside hydrolase family 16</fullName>
    </submittedName>
</protein>
<proteinExistence type="inferred from homology"/>
<gene>
    <name evidence="2" type="ORF">LEA_01489</name>
</gene>
<organism evidence="2">
    <name type="scientific">human gut metagenome</name>
    <dbReference type="NCBI Taxonomy" id="408170"/>
    <lineage>
        <taxon>unclassified sequences</taxon>
        <taxon>metagenomes</taxon>
        <taxon>organismal metagenomes</taxon>
    </lineage>
</organism>
<comment type="similarity">
    <text evidence="1">Belongs to the glycosyl hydrolase 16 family.</text>
</comment>
<accession>K1V8N4</accession>
<dbReference type="SUPFAM" id="SSF49899">
    <property type="entry name" value="Concanavalin A-like lectins/glucanases"/>
    <property type="match status" value="1"/>
</dbReference>
<comment type="caution">
    <text evidence="2">The sequence shown here is derived from an EMBL/GenBank/DDBJ whole genome shotgun (WGS) entry which is preliminary data.</text>
</comment>
<dbReference type="EMBL" id="AJWY01001034">
    <property type="protein sequence ID" value="EKC80336.1"/>
    <property type="molecule type" value="Genomic_DNA"/>
</dbReference>
<dbReference type="GO" id="GO:0016787">
    <property type="term" value="F:hydrolase activity"/>
    <property type="evidence" value="ECO:0007669"/>
    <property type="project" value="UniProtKB-KW"/>
</dbReference>
<dbReference type="InterPro" id="IPR050546">
    <property type="entry name" value="Glycosyl_Hydrlase_16"/>
</dbReference>
<evidence type="ECO:0000256" key="1">
    <source>
        <dbReference type="ARBA" id="ARBA00006865"/>
    </source>
</evidence>
<dbReference type="PANTHER" id="PTHR10963:SF55">
    <property type="entry name" value="GLYCOSIDE HYDROLASE FAMILY 16 PROTEIN"/>
    <property type="match status" value="1"/>
</dbReference>
<dbReference type="InterPro" id="IPR013320">
    <property type="entry name" value="ConA-like_dom_sf"/>
</dbReference>
<dbReference type="PANTHER" id="PTHR10963">
    <property type="entry name" value="GLYCOSYL HYDROLASE-RELATED"/>
    <property type="match status" value="1"/>
</dbReference>
<evidence type="ECO:0000313" key="2">
    <source>
        <dbReference type="EMBL" id="EKC80336.1"/>
    </source>
</evidence>
<reference evidence="2" key="1">
    <citation type="journal article" date="2013" name="Environ. Microbiol.">
        <title>Microbiota from the distal guts of lean and obese adolescents exhibit partial functional redundancy besides clear differences in community structure.</title>
        <authorList>
            <person name="Ferrer M."/>
            <person name="Ruiz A."/>
            <person name="Lanza F."/>
            <person name="Haange S.B."/>
            <person name="Oberbach A."/>
            <person name="Till H."/>
            <person name="Bargiela R."/>
            <person name="Campoy C."/>
            <person name="Segura M.T."/>
            <person name="Richter M."/>
            <person name="von Bergen M."/>
            <person name="Seifert J."/>
            <person name="Suarez A."/>
        </authorList>
    </citation>
    <scope>NUCLEOTIDE SEQUENCE</scope>
</reference>
<keyword evidence="2" id="KW-0378">Hydrolase</keyword>